<organism evidence="6 7">
    <name type="scientific">Diploptera punctata</name>
    <name type="common">Pacific beetle cockroach</name>
    <dbReference type="NCBI Taxonomy" id="6984"/>
    <lineage>
        <taxon>Eukaryota</taxon>
        <taxon>Metazoa</taxon>
        <taxon>Ecdysozoa</taxon>
        <taxon>Arthropoda</taxon>
        <taxon>Hexapoda</taxon>
        <taxon>Insecta</taxon>
        <taxon>Pterygota</taxon>
        <taxon>Neoptera</taxon>
        <taxon>Polyneoptera</taxon>
        <taxon>Dictyoptera</taxon>
        <taxon>Blattodea</taxon>
        <taxon>Blaberoidea</taxon>
        <taxon>Blaberidae</taxon>
        <taxon>Diplopterinae</taxon>
        <taxon>Diploptera</taxon>
    </lineage>
</organism>
<dbReference type="GO" id="GO:0005929">
    <property type="term" value="C:cilium"/>
    <property type="evidence" value="ECO:0007669"/>
    <property type="project" value="UniProtKB-SubCell"/>
</dbReference>
<keyword evidence="7" id="KW-1185">Reference proteome</keyword>
<sequence length="451" mass="51715">MIGRKNIMVRDVSNEVMEKLEFPDRVIKVELGYNHMVVVTPSQCHIYTTKNWNTPVIFDLREGSVCMLHLTLRHFLLVEKSSLSLYSYEGRLLCSPRWQGMQPETLNPAYVSISPDTIAVRDQNDDKLVYLFELSTGRSLVDLPPLKHTSGIAEVALNQAGSPSERQLVVVDKNRDIYLTNVRSSMRLRKLGSMIQSLCWNSEVNMLAAVQDTHLIVWNYPTALFVDKKIMKKTVLLKDTSEFGKSPIVVSFEGNQLGIRRVDGSLVNSYISPYPSVLHGYAASAQWDDALRLCRFVQLSILCTCMFVTYWSHNQCIDPAEEAYAAIDEMDKVTYLQYIKTIPVQAVQMAEMAMFGGNIYDAETILLQNGLVFRAILTNVQLHKWNRALELAVKHKTHVDTVLFLRKNYLDRFEKTETNEKFLRFKDEVKLDAEKITAKMEVELLKERDKK</sequence>
<dbReference type="Pfam" id="PF23335">
    <property type="entry name" value="Beta-prop_IFT80_2nd"/>
    <property type="match status" value="1"/>
</dbReference>
<gene>
    <name evidence="6" type="ORF">L9F63_000044</name>
</gene>
<dbReference type="AlphaFoldDB" id="A0AAD8ANF2"/>
<dbReference type="InterPro" id="IPR036322">
    <property type="entry name" value="WD40_repeat_dom_sf"/>
</dbReference>
<dbReference type="PANTHER" id="PTHR24098">
    <property type="entry name" value="OUTER SEGMENT 5"/>
    <property type="match status" value="1"/>
</dbReference>
<evidence type="ECO:0008006" key="8">
    <source>
        <dbReference type="Google" id="ProtNLM"/>
    </source>
</evidence>
<dbReference type="PANTHER" id="PTHR24098:SF0">
    <property type="entry name" value="OUTER SEGMENT 5"/>
    <property type="match status" value="1"/>
</dbReference>
<name>A0AAD8ANF2_DIPPU</name>
<comment type="subcellular location">
    <subcellularLocation>
        <location evidence="1">Cell projection</location>
        <location evidence="1">Cilium</location>
    </subcellularLocation>
</comment>
<evidence type="ECO:0000256" key="1">
    <source>
        <dbReference type="ARBA" id="ARBA00004138"/>
    </source>
</evidence>
<feature type="domain" description="IFT80/172/WDR35 TPR" evidence="5">
    <location>
        <begin position="313"/>
        <end position="448"/>
    </location>
</feature>
<evidence type="ECO:0000313" key="7">
    <source>
        <dbReference type="Proteomes" id="UP001233999"/>
    </source>
</evidence>
<protein>
    <recommendedName>
        <fullName evidence="8">Intraflagellar transport protein 80 homolog</fullName>
    </recommendedName>
</protein>
<keyword evidence="3" id="KW-0966">Cell projection</keyword>
<feature type="domain" description="IFT80 second beta-propeller" evidence="4">
    <location>
        <begin position="2"/>
        <end position="274"/>
    </location>
</feature>
<dbReference type="InterPro" id="IPR056157">
    <property type="entry name" value="TPR_IFT80_172_dom"/>
</dbReference>
<comment type="caution">
    <text evidence="6">The sequence shown here is derived from an EMBL/GenBank/DDBJ whole genome shotgun (WGS) entry which is preliminary data.</text>
</comment>
<evidence type="ECO:0000259" key="5">
    <source>
        <dbReference type="Pfam" id="PF23387"/>
    </source>
</evidence>
<proteinExistence type="predicted"/>
<evidence type="ECO:0000256" key="2">
    <source>
        <dbReference type="ARBA" id="ARBA00023069"/>
    </source>
</evidence>
<dbReference type="GO" id="GO:0030992">
    <property type="term" value="C:intraciliary transport particle B"/>
    <property type="evidence" value="ECO:0007669"/>
    <property type="project" value="TreeGrafter"/>
</dbReference>
<evidence type="ECO:0000256" key="3">
    <source>
        <dbReference type="ARBA" id="ARBA00023273"/>
    </source>
</evidence>
<keyword evidence="2" id="KW-0969">Cilium</keyword>
<dbReference type="Proteomes" id="UP001233999">
    <property type="component" value="Unassembled WGS sequence"/>
</dbReference>
<reference evidence="6" key="1">
    <citation type="journal article" date="2023" name="IScience">
        <title>Live-bearing cockroach genome reveals convergent evolutionary mechanisms linked to viviparity in insects and beyond.</title>
        <authorList>
            <person name="Fouks B."/>
            <person name="Harrison M.C."/>
            <person name="Mikhailova A.A."/>
            <person name="Marchal E."/>
            <person name="English S."/>
            <person name="Carruthers M."/>
            <person name="Jennings E.C."/>
            <person name="Chiamaka E.L."/>
            <person name="Frigard R.A."/>
            <person name="Pippel M."/>
            <person name="Attardo G.M."/>
            <person name="Benoit J.B."/>
            <person name="Bornberg-Bauer E."/>
            <person name="Tobe S.S."/>
        </authorList>
    </citation>
    <scope>NUCLEOTIDE SEQUENCE</scope>
    <source>
        <strain evidence="6">Stay&amp;Tobe</strain>
    </source>
</reference>
<evidence type="ECO:0000259" key="4">
    <source>
        <dbReference type="Pfam" id="PF23335"/>
    </source>
</evidence>
<dbReference type="SUPFAM" id="SSF50978">
    <property type="entry name" value="WD40 repeat-like"/>
    <property type="match status" value="1"/>
</dbReference>
<dbReference type="Gene3D" id="2.130.10.10">
    <property type="entry name" value="YVTN repeat-like/Quinoprotein amine dehydrogenase"/>
    <property type="match status" value="1"/>
</dbReference>
<evidence type="ECO:0000313" key="6">
    <source>
        <dbReference type="EMBL" id="KAJ9601816.1"/>
    </source>
</evidence>
<dbReference type="EMBL" id="JASPKZ010000002">
    <property type="protein sequence ID" value="KAJ9601816.1"/>
    <property type="molecule type" value="Genomic_DNA"/>
</dbReference>
<dbReference type="InterPro" id="IPR015943">
    <property type="entry name" value="WD40/YVTN_repeat-like_dom_sf"/>
</dbReference>
<dbReference type="Pfam" id="PF23387">
    <property type="entry name" value="TPR_IFT80_172"/>
    <property type="match status" value="1"/>
</dbReference>
<accession>A0AAD8ANF2</accession>
<dbReference type="GO" id="GO:0060271">
    <property type="term" value="P:cilium assembly"/>
    <property type="evidence" value="ECO:0007669"/>
    <property type="project" value="TreeGrafter"/>
</dbReference>
<dbReference type="InterPro" id="IPR056456">
    <property type="entry name" value="Beta-prop_IFT80_2nd"/>
</dbReference>
<reference evidence="6" key="2">
    <citation type="submission" date="2023-05" db="EMBL/GenBank/DDBJ databases">
        <authorList>
            <person name="Fouks B."/>
        </authorList>
    </citation>
    <scope>NUCLEOTIDE SEQUENCE</scope>
    <source>
        <strain evidence="6">Stay&amp;Tobe</strain>
        <tissue evidence="6">Testes</tissue>
    </source>
</reference>